<evidence type="ECO:0000256" key="1">
    <source>
        <dbReference type="SAM" id="SignalP"/>
    </source>
</evidence>
<organism evidence="3 4">
    <name type="scientific">Marinobacter vulgaris</name>
    <dbReference type="NCBI Taxonomy" id="1928331"/>
    <lineage>
        <taxon>Bacteria</taxon>
        <taxon>Pseudomonadati</taxon>
        <taxon>Pseudomonadota</taxon>
        <taxon>Gammaproteobacteria</taxon>
        <taxon>Pseudomonadales</taxon>
        <taxon>Marinobacteraceae</taxon>
        <taxon>Marinobacter</taxon>
    </lineage>
</organism>
<protein>
    <recommendedName>
        <fullName evidence="2">DUF5666 domain-containing protein</fullName>
    </recommendedName>
</protein>
<reference evidence="3 4" key="2">
    <citation type="submission" date="2018-06" db="EMBL/GenBank/DDBJ databases">
        <title>Marinobactersediminissp. nov, a moderately halophilic bacterium isolated from marine solar saltern.</title>
        <authorList>
            <person name="Zhang Y."/>
        </authorList>
    </citation>
    <scope>NUCLEOTIDE SEQUENCE [LARGE SCALE GENOMIC DNA]</scope>
    <source>
        <strain evidence="3 4">F01</strain>
    </source>
</reference>
<dbReference type="InterPro" id="IPR036700">
    <property type="entry name" value="BOBF_sf"/>
</dbReference>
<feature type="signal peptide" evidence="1">
    <location>
        <begin position="1"/>
        <end position="31"/>
    </location>
</feature>
<name>A0A2V3ZLD9_9GAMM</name>
<dbReference type="SUPFAM" id="SSF101756">
    <property type="entry name" value="Hypothetical protein YgiW"/>
    <property type="match status" value="1"/>
</dbReference>
<evidence type="ECO:0000259" key="2">
    <source>
        <dbReference type="Pfam" id="PF18914"/>
    </source>
</evidence>
<dbReference type="Gene3D" id="2.40.50.200">
    <property type="entry name" value="Bacterial OB-fold"/>
    <property type="match status" value="1"/>
</dbReference>
<evidence type="ECO:0000313" key="4">
    <source>
        <dbReference type="Proteomes" id="UP000253987"/>
    </source>
</evidence>
<keyword evidence="1" id="KW-0732">Signal</keyword>
<accession>A0A2V3ZLD9</accession>
<dbReference type="RefSeq" id="WP_114612513.1">
    <property type="nucleotide sequence ID" value="NZ_QFWX01000003.1"/>
</dbReference>
<evidence type="ECO:0000313" key="3">
    <source>
        <dbReference type="EMBL" id="PXX91632.1"/>
    </source>
</evidence>
<dbReference type="AlphaFoldDB" id="A0A2V3ZLD9"/>
<dbReference type="InterPro" id="IPR043724">
    <property type="entry name" value="DUF5666"/>
</dbReference>
<feature type="chain" id="PRO_5016079842" description="DUF5666 domain-containing protein" evidence="1">
    <location>
        <begin position="32"/>
        <end position="218"/>
    </location>
</feature>
<keyword evidence="4" id="KW-1185">Reference proteome</keyword>
<gene>
    <name evidence="3" type="ORF">DIT71_07060</name>
</gene>
<dbReference type="EMBL" id="QFWX01000003">
    <property type="protein sequence ID" value="PXX91632.1"/>
    <property type="molecule type" value="Genomic_DNA"/>
</dbReference>
<reference evidence="4" key="1">
    <citation type="submission" date="2018-05" db="EMBL/GenBank/DDBJ databases">
        <authorList>
            <person name="Lu D."/>
        </authorList>
    </citation>
    <scope>NUCLEOTIDE SEQUENCE [LARGE SCALE GENOMIC DNA]</scope>
    <source>
        <strain evidence="4">F01</strain>
    </source>
</reference>
<dbReference type="Proteomes" id="UP000253987">
    <property type="component" value="Unassembled WGS sequence"/>
</dbReference>
<feature type="domain" description="DUF5666" evidence="2">
    <location>
        <begin position="148"/>
        <end position="200"/>
    </location>
</feature>
<proteinExistence type="predicted"/>
<dbReference type="OrthoDB" id="8482074at2"/>
<sequence length="218" mass="23325">MKFIAKNRTLLQATSAIGAATAITLAAPAAAQVEGKPDGSWVSLSGQVASHTPSEFTLDYGEGTITVETDDWDSIGDAWMINEGDSVTVYGRVDDGFYQNRRIEAGSVYVEDLDTVITAPSAADEEEVLPVTYTYLSVPADYDFQVAGTVTSVSGREFTVDTGDREVSVDTMQMGYNPLDDVGLVQIEEGDFVSVSGDLDLGVFDETEISAETIVSYN</sequence>
<comment type="caution">
    <text evidence="3">The sequence shown here is derived from an EMBL/GenBank/DDBJ whole genome shotgun (WGS) entry which is preliminary data.</text>
</comment>
<dbReference type="Pfam" id="PF18914">
    <property type="entry name" value="DUF5666"/>
    <property type="match status" value="1"/>
</dbReference>